<dbReference type="WBParaSite" id="ES5_v2.g15572.t1">
    <property type="protein sequence ID" value="ES5_v2.g15572.t1"/>
    <property type="gene ID" value="ES5_v2.g15572"/>
</dbReference>
<evidence type="ECO:0000313" key="2">
    <source>
        <dbReference type="WBParaSite" id="ES5_v2.g15572.t1"/>
    </source>
</evidence>
<reference evidence="2" key="1">
    <citation type="submission" date="2022-11" db="UniProtKB">
        <authorList>
            <consortium name="WormBaseParasite"/>
        </authorList>
    </citation>
    <scope>IDENTIFICATION</scope>
</reference>
<organism evidence="1 2">
    <name type="scientific">Panagrolaimus sp. ES5</name>
    <dbReference type="NCBI Taxonomy" id="591445"/>
    <lineage>
        <taxon>Eukaryota</taxon>
        <taxon>Metazoa</taxon>
        <taxon>Ecdysozoa</taxon>
        <taxon>Nematoda</taxon>
        <taxon>Chromadorea</taxon>
        <taxon>Rhabditida</taxon>
        <taxon>Tylenchina</taxon>
        <taxon>Panagrolaimomorpha</taxon>
        <taxon>Panagrolaimoidea</taxon>
        <taxon>Panagrolaimidae</taxon>
        <taxon>Panagrolaimus</taxon>
    </lineage>
</organism>
<proteinExistence type="predicted"/>
<name>A0AC34FFD9_9BILA</name>
<sequence length="271" mass="30658">MSICDDYIPKAETQQSKFLKQYLKYNGRGLLIALIDHGVDISLPGMLKTSTGFPKLLIVLILLIPQHWKNPSGEWHLGIKSLLNICPKNKRLNSIENLKKKIAEEIAALKTQRKTVWKTDENKKLAQIFSTEFLVDCIVWNDGEKWQACLDTSLSKNLDEIKILTNFRDEHEFSFIFEELSYCITIEEDGNLVKIFVPTSDHGSCVANNAAAHFPGEPEKDGLAPGAHIVSMNVLDQYETDHRNSINDAVLKCIEIGMDIVNISMLVAPYW</sequence>
<accession>A0AC34FFD9</accession>
<evidence type="ECO:0000313" key="1">
    <source>
        <dbReference type="Proteomes" id="UP000887579"/>
    </source>
</evidence>
<protein>
    <submittedName>
        <fullName evidence="2">Peptidase S8/S53 domain-containing protein</fullName>
    </submittedName>
</protein>
<dbReference type="Proteomes" id="UP000887579">
    <property type="component" value="Unplaced"/>
</dbReference>